<keyword evidence="2" id="KW-1185">Reference proteome</keyword>
<comment type="caution">
    <text evidence="1">The sequence shown here is derived from an EMBL/GenBank/DDBJ whole genome shotgun (WGS) entry which is preliminary data.</text>
</comment>
<accession>A0ABV0TKY5</accession>
<organism evidence="1 2">
    <name type="scientific">Ilyodon furcidens</name>
    <name type="common">goldbreast splitfin</name>
    <dbReference type="NCBI Taxonomy" id="33524"/>
    <lineage>
        <taxon>Eukaryota</taxon>
        <taxon>Metazoa</taxon>
        <taxon>Chordata</taxon>
        <taxon>Craniata</taxon>
        <taxon>Vertebrata</taxon>
        <taxon>Euteleostomi</taxon>
        <taxon>Actinopterygii</taxon>
        <taxon>Neopterygii</taxon>
        <taxon>Teleostei</taxon>
        <taxon>Neoteleostei</taxon>
        <taxon>Acanthomorphata</taxon>
        <taxon>Ovalentaria</taxon>
        <taxon>Atherinomorphae</taxon>
        <taxon>Cyprinodontiformes</taxon>
        <taxon>Goodeidae</taxon>
        <taxon>Ilyodon</taxon>
    </lineage>
</organism>
<evidence type="ECO:0000313" key="1">
    <source>
        <dbReference type="EMBL" id="MEQ2233491.1"/>
    </source>
</evidence>
<proteinExistence type="predicted"/>
<gene>
    <name evidence="1" type="ORF">ILYODFUR_022393</name>
</gene>
<reference evidence="1 2" key="1">
    <citation type="submission" date="2021-06" db="EMBL/GenBank/DDBJ databases">
        <authorList>
            <person name="Palmer J.M."/>
        </authorList>
    </citation>
    <scope>NUCLEOTIDE SEQUENCE [LARGE SCALE GENOMIC DNA]</scope>
    <source>
        <strain evidence="2">if_2019</strain>
        <tissue evidence="1">Muscle</tissue>
    </source>
</reference>
<dbReference type="EMBL" id="JAHRIQ010037220">
    <property type="protein sequence ID" value="MEQ2233491.1"/>
    <property type="molecule type" value="Genomic_DNA"/>
</dbReference>
<evidence type="ECO:0000313" key="2">
    <source>
        <dbReference type="Proteomes" id="UP001482620"/>
    </source>
</evidence>
<dbReference type="Proteomes" id="UP001482620">
    <property type="component" value="Unassembled WGS sequence"/>
</dbReference>
<name>A0ABV0TKY5_9TELE</name>
<protein>
    <submittedName>
        <fullName evidence="1">Uncharacterized protein</fullName>
    </submittedName>
</protein>
<sequence length="73" mass="8337">MKIRLLLPLSFCYYKQSPRGNCNCNRSRKESSTEMQLNEISFQSYPLYAGKHLHETLGKSAAVSHPLLFVSLC</sequence>